<dbReference type="PaxDb" id="4113-PGSC0003DMT400087912"/>
<name>M1DEU3_SOLTU</name>
<evidence type="ECO:0000313" key="3">
    <source>
        <dbReference type="Proteomes" id="UP000011115"/>
    </source>
</evidence>
<organism evidence="2 3">
    <name type="scientific">Solanum tuberosum</name>
    <name type="common">Potato</name>
    <dbReference type="NCBI Taxonomy" id="4113"/>
    <lineage>
        <taxon>Eukaryota</taxon>
        <taxon>Viridiplantae</taxon>
        <taxon>Streptophyta</taxon>
        <taxon>Embryophyta</taxon>
        <taxon>Tracheophyta</taxon>
        <taxon>Spermatophyta</taxon>
        <taxon>Magnoliopsida</taxon>
        <taxon>eudicotyledons</taxon>
        <taxon>Gunneridae</taxon>
        <taxon>Pentapetalae</taxon>
        <taxon>asterids</taxon>
        <taxon>lamiids</taxon>
        <taxon>Solanales</taxon>
        <taxon>Solanaceae</taxon>
        <taxon>Solanoideae</taxon>
        <taxon>Solaneae</taxon>
        <taxon>Solanum</taxon>
    </lineage>
</organism>
<reference evidence="2" key="2">
    <citation type="submission" date="2015-06" db="UniProtKB">
        <authorList>
            <consortium name="EnsemblPlants"/>
        </authorList>
    </citation>
    <scope>IDENTIFICATION</scope>
    <source>
        <strain evidence="2">DM1-3 516 R44</strain>
    </source>
</reference>
<dbReference type="AlphaFoldDB" id="M1DEU3"/>
<evidence type="ECO:0000313" key="2">
    <source>
        <dbReference type="EnsemblPlants" id="PGSC0003DMT400087912"/>
    </source>
</evidence>
<dbReference type="Proteomes" id="UP000011115">
    <property type="component" value="Unassembled WGS sequence"/>
</dbReference>
<dbReference type="HOGENOM" id="CLU_2324808_0_0_1"/>
<keyword evidence="1" id="KW-0175">Coiled coil</keyword>
<accession>M1DEU3</accession>
<protein>
    <submittedName>
        <fullName evidence="2">Uncharacterized protein</fullName>
    </submittedName>
</protein>
<evidence type="ECO:0000256" key="1">
    <source>
        <dbReference type="SAM" id="Coils"/>
    </source>
</evidence>
<dbReference type="Gramene" id="PGSC0003DMT400087912">
    <property type="protein sequence ID" value="PGSC0003DMT400087912"/>
    <property type="gene ID" value="PGSC0003DMG400037483"/>
</dbReference>
<keyword evidence="3" id="KW-1185">Reference proteome</keyword>
<proteinExistence type="predicted"/>
<dbReference type="InParanoid" id="M1DEU3"/>
<feature type="coiled-coil region" evidence="1">
    <location>
        <begin position="28"/>
        <end position="56"/>
    </location>
</feature>
<dbReference type="EnsemblPlants" id="PGSC0003DMT400087912">
    <property type="protein sequence ID" value="PGSC0003DMT400087912"/>
    <property type="gene ID" value="PGSC0003DMG400037483"/>
</dbReference>
<reference evidence="3" key="1">
    <citation type="journal article" date="2011" name="Nature">
        <title>Genome sequence and analysis of the tuber crop potato.</title>
        <authorList>
            <consortium name="The Potato Genome Sequencing Consortium"/>
        </authorList>
    </citation>
    <scope>NUCLEOTIDE SEQUENCE [LARGE SCALE GENOMIC DNA]</scope>
    <source>
        <strain evidence="3">cv. DM1-3 516 R44</strain>
    </source>
</reference>
<sequence length="99" mass="12003">METEISKIAFELVDPLSNSGPILLAGYRLRWQREEEEEEKKKKKQEEQQKEEEEKKYCNRRGVLPFTIFKHDSICHFWEIKEIDGIVKYCNRRGFLYAF</sequence>